<reference evidence="1 2" key="1">
    <citation type="submission" date="2020-02" db="EMBL/GenBank/DDBJ databases">
        <title>Newly sequenced genome of strain CSTR1 showed variability in Candidatus Kuenenia stuttgartiensis genomes.</title>
        <authorList>
            <person name="Ding C."/>
            <person name="Adrian L."/>
        </authorList>
    </citation>
    <scope>NUCLEOTIDE SEQUENCE [LARGE SCALE GENOMIC DNA]</scope>
    <source>
        <strain evidence="1 2">CSTR1</strain>
    </source>
</reference>
<evidence type="ECO:0000313" key="1">
    <source>
        <dbReference type="EMBL" id="QII12098.1"/>
    </source>
</evidence>
<proteinExistence type="predicted"/>
<organism evidence="1 2">
    <name type="scientific">Kuenenia stuttgartiensis</name>
    <dbReference type="NCBI Taxonomy" id="174633"/>
    <lineage>
        <taxon>Bacteria</taxon>
        <taxon>Pseudomonadati</taxon>
        <taxon>Planctomycetota</taxon>
        <taxon>Candidatus Brocadiia</taxon>
        <taxon>Candidatus Brocadiales</taxon>
        <taxon>Candidatus Brocadiaceae</taxon>
        <taxon>Candidatus Kuenenia</taxon>
    </lineage>
</organism>
<dbReference type="Proteomes" id="UP000501926">
    <property type="component" value="Chromosome"/>
</dbReference>
<accession>A0A6G7GR89</accession>
<name>A0A6G7GR89_KUEST</name>
<protein>
    <submittedName>
        <fullName evidence="1">Uncharacterized protein</fullName>
    </submittedName>
</protein>
<dbReference type="AlphaFoldDB" id="A0A6G7GR89"/>
<evidence type="ECO:0000313" key="2">
    <source>
        <dbReference type="Proteomes" id="UP000501926"/>
    </source>
</evidence>
<gene>
    <name evidence="1" type="ORF">KsCSTR_27190</name>
</gene>
<dbReference type="EMBL" id="CP049055">
    <property type="protein sequence ID" value="QII12098.1"/>
    <property type="molecule type" value="Genomic_DNA"/>
</dbReference>
<dbReference type="RefSeq" id="WP_164995021.1">
    <property type="nucleotide sequence ID" value="NZ_CP049055.1"/>
</dbReference>
<sequence>MHKRDKRQQKKVEKKKAKRKLILAKKTTKLKKEVLFNKIDAEKIAKYPMYECLMQETLDRGITNILFSRVLPNGNIAASAFLVDVYCLGVKNAMYIVAPETEYNAKLKGHDSYQASLFVKKDPSYVRKLVESAVSYARDLGFNPHPAYIKACMIFGDVDPNTCSEEIEFGQNGKPFYISGPNENATRQKYIIDQLTKVCGPGGFEYLILSKYPPLP</sequence>